<dbReference type="NCBIfam" id="TIGR02862">
    <property type="entry name" value="spore_BofA"/>
    <property type="match status" value="1"/>
</dbReference>
<evidence type="ECO:0000313" key="3">
    <source>
        <dbReference type="Proteomes" id="UP001418796"/>
    </source>
</evidence>
<dbReference type="EMBL" id="JBCITK010000001">
    <property type="protein sequence ID" value="MEN0641602.1"/>
    <property type="molecule type" value="Genomic_DNA"/>
</dbReference>
<comment type="caution">
    <text evidence="2">The sequence shown here is derived from an EMBL/GenBank/DDBJ whole genome shotgun (WGS) entry which is preliminary data.</text>
</comment>
<organism evidence="2 3">
    <name type="scientific">Alkalicoccobacillus gibsonii</name>
    <dbReference type="NCBI Taxonomy" id="79881"/>
    <lineage>
        <taxon>Bacteria</taxon>
        <taxon>Bacillati</taxon>
        <taxon>Bacillota</taxon>
        <taxon>Bacilli</taxon>
        <taxon>Bacillales</taxon>
        <taxon>Bacillaceae</taxon>
        <taxon>Alkalicoccobacillus</taxon>
    </lineage>
</organism>
<sequence length="87" mass="9027">MDPIILYALLGGAVILLLTVGAPMRPIRLVGNVAVKLVIGLLLLFLLNAAGGWTGIHIPINPITATITGLLGVPGLVLLVVVKQFIL</sequence>
<protein>
    <submittedName>
        <fullName evidence="2">Pro-sigmaK processing inhibitor BofA family protein</fullName>
    </submittedName>
</protein>
<evidence type="ECO:0000313" key="2">
    <source>
        <dbReference type="EMBL" id="MEN0641602.1"/>
    </source>
</evidence>
<proteinExistence type="predicted"/>
<accession>A0ABU9VCH8</accession>
<dbReference type="InterPro" id="IPR010001">
    <property type="entry name" value="BofA"/>
</dbReference>
<feature type="transmembrane region" description="Helical" evidence="1">
    <location>
        <begin position="62"/>
        <end position="82"/>
    </location>
</feature>
<keyword evidence="3" id="KW-1185">Reference proteome</keyword>
<feature type="transmembrane region" description="Helical" evidence="1">
    <location>
        <begin position="6"/>
        <end position="22"/>
    </location>
</feature>
<keyword evidence="1" id="KW-0472">Membrane</keyword>
<feature type="transmembrane region" description="Helical" evidence="1">
    <location>
        <begin position="34"/>
        <end position="56"/>
    </location>
</feature>
<keyword evidence="1" id="KW-1133">Transmembrane helix</keyword>
<dbReference type="Pfam" id="PF07441">
    <property type="entry name" value="BofA"/>
    <property type="match status" value="1"/>
</dbReference>
<reference evidence="2 3" key="1">
    <citation type="submission" date="2024-03" db="EMBL/GenBank/DDBJ databases">
        <title>Bacilli Hybrid Assemblies.</title>
        <authorList>
            <person name="Kovac J."/>
        </authorList>
    </citation>
    <scope>NUCLEOTIDE SEQUENCE [LARGE SCALE GENOMIC DNA]</scope>
    <source>
        <strain evidence="2 3">FSL R7-0666</strain>
    </source>
</reference>
<gene>
    <name evidence="2" type="ORF">MKY91_00165</name>
</gene>
<evidence type="ECO:0000256" key="1">
    <source>
        <dbReference type="SAM" id="Phobius"/>
    </source>
</evidence>
<name>A0ABU9VCH8_9BACI</name>
<dbReference type="Proteomes" id="UP001418796">
    <property type="component" value="Unassembled WGS sequence"/>
</dbReference>
<keyword evidence="1" id="KW-0812">Transmembrane</keyword>
<dbReference type="RefSeq" id="WP_203091020.1">
    <property type="nucleotide sequence ID" value="NZ_JAEUZA010000010.1"/>
</dbReference>